<comment type="subunit">
    <text evidence="8">Can self-associate. Component of the AIM2 PANoptosome complex, a multiprotein complex that drives inflammatory cell death (PANoptosis). Component of the death-induced signaling complex (DISC) composed of cell surface receptor FAS/CD95 or TNFRSF1A, adapter protein FADD and the CASP8 protease; recruitment of CASP8 to the complex is required for processing of CASP8 into the p18 and p10 subunits. Interacts (via death domain) with FAS (via death domain). Interacts directly (via DED domain) with NOL3 (via CARD domain); inhibits death-inducing signaling complex (DISC) assembly by inhibiting the increase in FAS-FADD binding induced by FAS activation. Interacts with CFLAR, PEA15 and MBD4. When phosphorylated, part of a complex containing HIPK3 and FAS. May interact with MAVS/IPS1. Interacts with MOCV v-CFLAR protein and PIDD1. Interacts with RIPK1 and TRADD. Interacts with stimulated TNFRSF10B. Interacts with DDX24.</text>
</comment>
<keyword evidence="15" id="KW-1185">Reference proteome</keyword>
<dbReference type="PROSITE" id="PS50017">
    <property type="entry name" value="DEATH_DOMAIN"/>
    <property type="match status" value="1"/>
</dbReference>
<dbReference type="InterPro" id="IPR011029">
    <property type="entry name" value="DEATH-like_dom_sf"/>
</dbReference>
<dbReference type="CDD" id="cd08306">
    <property type="entry name" value="Death_FADD"/>
    <property type="match status" value="1"/>
</dbReference>
<proteinExistence type="predicted"/>
<reference evidence="14" key="1">
    <citation type="submission" date="2025-08" db="UniProtKB">
        <authorList>
            <consortium name="Ensembl"/>
        </authorList>
    </citation>
    <scope>IDENTIFICATION</scope>
</reference>
<dbReference type="Gene3D" id="1.10.533.10">
    <property type="entry name" value="Death Domain, Fas"/>
    <property type="match status" value="2"/>
</dbReference>
<evidence type="ECO:0000256" key="2">
    <source>
        <dbReference type="ARBA" id="ARBA00022490"/>
    </source>
</evidence>
<keyword evidence="3" id="KW-0597">Phosphoprotein</keyword>
<dbReference type="PANTHER" id="PTHR15077:SF10">
    <property type="entry name" value="FAS-ASSOCIATED DEATH DOMAIN PROTEIN"/>
    <property type="match status" value="1"/>
</dbReference>
<dbReference type="AlphaFoldDB" id="A0A8C0HH00"/>
<dbReference type="PROSITE" id="PS50168">
    <property type="entry name" value="DED"/>
    <property type="match status" value="1"/>
</dbReference>
<sequence length="195" mass="22511">MDPFFTLLHSFSSSLSDNELSSLKFLCRGKIGKRKLEAVRSGIELFTILLEQQVITSDKVEFLEGLLKSLKREDLVSQLQQFVEEGEVNDPDDEPDVHEKRLQKVAIEVICENVGRDWRMLIRELGLSEVKMDRIVAANPFNLREQLFQSLREWQKWKGKDAKAADLIKALRDRNMNLVADRVEQKLLLLNTGTK</sequence>
<comment type="subcellular location">
    <subcellularLocation>
        <location evidence="1">Cytoplasm</location>
    </subcellularLocation>
</comment>
<evidence type="ECO:0000256" key="10">
    <source>
        <dbReference type="ARBA" id="ARBA00071128"/>
    </source>
</evidence>
<feature type="domain" description="DED" evidence="13">
    <location>
        <begin position="3"/>
        <end position="81"/>
    </location>
</feature>
<organism evidence="14 15">
    <name type="scientific">Buteo japonicus</name>
    <dbReference type="NCBI Taxonomy" id="224669"/>
    <lineage>
        <taxon>Eukaryota</taxon>
        <taxon>Metazoa</taxon>
        <taxon>Chordata</taxon>
        <taxon>Craniata</taxon>
        <taxon>Vertebrata</taxon>
        <taxon>Euteleostomi</taxon>
        <taxon>Archelosauria</taxon>
        <taxon>Archosauria</taxon>
        <taxon>Dinosauria</taxon>
        <taxon>Saurischia</taxon>
        <taxon>Theropoda</taxon>
        <taxon>Coelurosauria</taxon>
        <taxon>Aves</taxon>
        <taxon>Neognathae</taxon>
        <taxon>Neoaves</taxon>
        <taxon>Telluraves</taxon>
        <taxon>Accipitrimorphae</taxon>
        <taxon>Accipitriformes</taxon>
        <taxon>Accipitridae</taxon>
        <taxon>Accipitrinae</taxon>
        <taxon>Buteo</taxon>
    </lineage>
</organism>
<dbReference type="Pfam" id="PF00531">
    <property type="entry name" value="Death"/>
    <property type="match status" value="1"/>
</dbReference>
<dbReference type="SUPFAM" id="SSF47986">
    <property type="entry name" value="DEATH domain"/>
    <property type="match status" value="1"/>
</dbReference>
<comment type="function">
    <text evidence="7">Apoptotic adapter molecule that recruits caspases CASP8 or CASP10 to the activated FAS/CD95 or TNFRSF1A/TNFR-1 receptors. The resulting aggregate called the death-inducing signaling complex (DISC) performs CASP8 proteolytic activation. Active CASP8 initiates the subsequent cascade of caspases mediating apoptosis. Involved in interferon-mediated antiviral immune response, playing a role in the positive regulation of interferon signaling.</text>
</comment>
<dbReference type="GO" id="GO:0030674">
    <property type="term" value="F:protein-macromolecule adaptor activity"/>
    <property type="evidence" value="ECO:0007669"/>
    <property type="project" value="UniProtKB-ARBA"/>
</dbReference>
<accession>A0A8C0HH00</accession>
<evidence type="ECO:0000256" key="5">
    <source>
        <dbReference type="ARBA" id="ARBA00022703"/>
    </source>
</evidence>
<protein>
    <recommendedName>
        <fullName evidence="9">FAS-associated death domain protein</fullName>
    </recommendedName>
    <alternativeName>
        <fullName evidence="11">FAS-associating death domain-containing protein</fullName>
    </alternativeName>
    <alternativeName>
        <fullName evidence="10">Fas-associated death domain protein</fullName>
    </alternativeName>
</protein>
<dbReference type="Proteomes" id="UP000694555">
    <property type="component" value="Unplaced"/>
</dbReference>
<evidence type="ECO:0000313" key="15">
    <source>
        <dbReference type="Proteomes" id="UP000694555"/>
    </source>
</evidence>
<dbReference type="GO" id="GO:0031265">
    <property type="term" value="C:CD95 death-inducing signaling complex"/>
    <property type="evidence" value="ECO:0007669"/>
    <property type="project" value="TreeGrafter"/>
</dbReference>
<keyword evidence="5" id="KW-0053">Apoptosis</keyword>
<dbReference type="CDD" id="cd08336">
    <property type="entry name" value="DED_FADD"/>
    <property type="match status" value="1"/>
</dbReference>
<dbReference type="GO" id="GO:0045087">
    <property type="term" value="P:innate immune response"/>
    <property type="evidence" value="ECO:0007669"/>
    <property type="project" value="UniProtKB-KW"/>
</dbReference>
<keyword evidence="2" id="KW-0963">Cytoplasm</keyword>
<evidence type="ECO:0000256" key="3">
    <source>
        <dbReference type="ARBA" id="ARBA00022553"/>
    </source>
</evidence>
<dbReference type="GO" id="GO:0089720">
    <property type="term" value="F:caspase binding"/>
    <property type="evidence" value="ECO:0007669"/>
    <property type="project" value="TreeGrafter"/>
</dbReference>
<evidence type="ECO:0000256" key="7">
    <source>
        <dbReference type="ARBA" id="ARBA00059068"/>
    </source>
</evidence>
<evidence type="ECO:0000256" key="1">
    <source>
        <dbReference type="ARBA" id="ARBA00004496"/>
    </source>
</evidence>
<evidence type="ECO:0000256" key="8">
    <source>
        <dbReference type="ARBA" id="ARBA00066149"/>
    </source>
</evidence>
<evidence type="ECO:0000256" key="4">
    <source>
        <dbReference type="ARBA" id="ARBA00022588"/>
    </source>
</evidence>
<dbReference type="GO" id="GO:0045089">
    <property type="term" value="P:positive regulation of innate immune response"/>
    <property type="evidence" value="ECO:0007669"/>
    <property type="project" value="TreeGrafter"/>
</dbReference>
<dbReference type="GO" id="GO:0001819">
    <property type="term" value="P:positive regulation of cytokine production"/>
    <property type="evidence" value="ECO:0007669"/>
    <property type="project" value="UniProtKB-ARBA"/>
</dbReference>
<dbReference type="InterPro" id="IPR016729">
    <property type="entry name" value="FADD"/>
</dbReference>
<dbReference type="GO" id="GO:0005123">
    <property type="term" value="F:death receptor binding"/>
    <property type="evidence" value="ECO:0007669"/>
    <property type="project" value="TreeGrafter"/>
</dbReference>
<dbReference type="InterPro" id="IPR000488">
    <property type="entry name" value="Death_dom"/>
</dbReference>
<dbReference type="Ensembl" id="ENSBJAT00000006688.1">
    <property type="protein sequence ID" value="ENSBJAP00000006498.1"/>
    <property type="gene ID" value="ENSBJAG00000004636.1"/>
</dbReference>
<keyword evidence="6" id="KW-0391">Immunity</keyword>
<dbReference type="SMART" id="SM00031">
    <property type="entry name" value="DED"/>
    <property type="match status" value="1"/>
</dbReference>
<dbReference type="GO" id="GO:0005737">
    <property type="term" value="C:cytoplasm"/>
    <property type="evidence" value="ECO:0007669"/>
    <property type="project" value="UniProtKB-SubCell"/>
</dbReference>
<reference evidence="14" key="2">
    <citation type="submission" date="2025-09" db="UniProtKB">
        <authorList>
            <consortium name="Ensembl"/>
        </authorList>
    </citation>
    <scope>IDENTIFICATION</scope>
</reference>
<evidence type="ECO:0000256" key="9">
    <source>
        <dbReference type="ARBA" id="ARBA00069996"/>
    </source>
</evidence>
<keyword evidence="4" id="KW-0399">Innate immunity</keyword>
<dbReference type="InterPro" id="IPR001875">
    <property type="entry name" value="DED_dom"/>
</dbReference>
<dbReference type="SMART" id="SM00005">
    <property type="entry name" value="DEATH"/>
    <property type="match status" value="1"/>
</dbReference>
<dbReference type="GO" id="GO:0097191">
    <property type="term" value="P:extrinsic apoptotic signaling pathway"/>
    <property type="evidence" value="ECO:0007669"/>
    <property type="project" value="TreeGrafter"/>
</dbReference>
<evidence type="ECO:0000313" key="14">
    <source>
        <dbReference type="Ensembl" id="ENSBJAP00000006498.1"/>
    </source>
</evidence>
<evidence type="ECO:0000256" key="11">
    <source>
        <dbReference type="ARBA" id="ARBA00075696"/>
    </source>
</evidence>
<dbReference type="Pfam" id="PF01335">
    <property type="entry name" value="DED"/>
    <property type="match status" value="1"/>
</dbReference>
<dbReference type="PANTHER" id="PTHR15077">
    <property type="entry name" value="FAS-ASSOCIATING DEATH DOMAIN-CONTAINING PROTEIN FADD"/>
    <property type="match status" value="1"/>
</dbReference>
<evidence type="ECO:0000259" key="13">
    <source>
        <dbReference type="PROSITE" id="PS50168"/>
    </source>
</evidence>
<dbReference type="FunFam" id="1.10.533.10:FF:000062">
    <property type="entry name" value="Fas-associated via death domain"/>
    <property type="match status" value="1"/>
</dbReference>
<name>A0A8C0HH00_9AVES</name>
<dbReference type="GO" id="GO:2001238">
    <property type="term" value="P:positive regulation of extrinsic apoptotic signaling pathway"/>
    <property type="evidence" value="ECO:0007669"/>
    <property type="project" value="UniProtKB-ARBA"/>
</dbReference>
<dbReference type="FunFam" id="1.10.533.10:FF:000059">
    <property type="entry name" value="Fas-associated via death domain"/>
    <property type="match status" value="1"/>
</dbReference>
<feature type="domain" description="Death" evidence="12">
    <location>
        <begin position="103"/>
        <end position="187"/>
    </location>
</feature>
<evidence type="ECO:0000259" key="12">
    <source>
        <dbReference type="PROSITE" id="PS50017"/>
    </source>
</evidence>
<evidence type="ECO:0000256" key="6">
    <source>
        <dbReference type="ARBA" id="ARBA00022859"/>
    </source>
</evidence>